<keyword evidence="1" id="KW-0046">Antibiotic resistance</keyword>
<dbReference type="SUPFAM" id="SSF54593">
    <property type="entry name" value="Glyoxalase/Bleomycin resistance protein/Dihydroxybiphenyl dioxygenase"/>
    <property type="match status" value="1"/>
</dbReference>
<reference evidence="3" key="2">
    <citation type="journal article" date="2017" name="Plant Physiol. Biochem.">
        <title>Differential oxidative and antioxidative response of duckweed Lemna minor toward plant growth promoting/inhibiting bacteria.</title>
        <authorList>
            <person name="Ishizawa H."/>
            <person name="Kuroda M."/>
            <person name="Morikawa M."/>
            <person name="Ike M."/>
        </authorList>
    </citation>
    <scope>NUCLEOTIDE SEQUENCE [LARGE SCALE GENOMIC DNA]</scope>
    <source>
        <strain evidence="3">M6</strain>
    </source>
</reference>
<dbReference type="GO" id="GO:0046677">
    <property type="term" value="P:response to antibiotic"/>
    <property type="evidence" value="ECO:0007669"/>
    <property type="project" value="UniProtKB-KW"/>
</dbReference>
<organism evidence="2 3">
    <name type="scientific">Asticcacaulis excentricus</name>
    <dbReference type="NCBI Taxonomy" id="78587"/>
    <lineage>
        <taxon>Bacteria</taxon>
        <taxon>Pseudomonadati</taxon>
        <taxon>Pseudomonadota</taxon>
        <taxon>Alphaproteobacteria</taxon>
        <taxon>Caulobacterales</taxon>
        <taxon>Caulobacteraceae</taxon>
        <taxon>Asticcacaulis</taxon>
    </lineage>
</organism>
<name>A0A3G9G458_9CAUL</name>
<evidence type="ECO:0000313" key="3">
    <source>
        <dbReference type="Proteomes" id="UP000278756"/>
    </source>
</evidence>
<reference evidence="3" key="1">
    <citation type="journal article" date="2017" name="Biotechnol. Biofuels">
        <title>Evaluation of environmental bacterial communities as a factor affecting the growth of duckweed Lemna minor.</title>
        <authorList>
            <person name="Ishizawa H."/>
            <person name="Kuroda M."/>
            <person name="Morikawa M."/>
            <person name="Ike M."/>
        </authorList>
    </citation>
    <scope>NUCLEOTIDE SEQUENCE [LARGE SCALE GENOMIC DNA]</scope>
    <source>
        <strain evidence="3">M6</strain>
    </source>
</reference>
<dbReference type="Gene3D" id="3.10.180.10">
    <property type="entry name" value="2,3-Dihydroxybiphenyl 1,2-Dioxygenase, domain 1"/>
    <property type="match status" value="1"/>
</dbReference>
<gene>
    <name evidence="2" type="ORF">EM6_0315</name>
</gene>
<dbReference type="Pfam" id="PF19581">
    <property type="entry name" value="Glyoxalase_7"/>
    <property type="match status" value="1"/>
</dbReference>
<dbReference type="InterPro" id="IPR000335">
    <property type="entry name" value="Bleomycin-R"/>
</dbReference>
<proteinExistence type="predicted"/>
<dbReference type="RefSeq" id="WP_126419762.1">
    <property type="nucleotide sequence ID" value="NZ_AP018827.1"/>
</dbReference>
<dbReference type="InterPro" id="IPR029068">
    <property type="entry name" value="Glyas_Bleomycin-R_OHBP_Dase"/>
</dbReference>
<dbReference type="AlphaFoldDB" id="A0A3G9G458"/>
<evidence type="ECO:0000313" key="2">
    <source>
        <dbReference type="EMBL" id="BBF79744.1"/>
    </source>
</evidence>
<evidence type="ECO:0000256" key="1">
    <source>
        <dbReference type="ARBA" id="ARBA00023251"/>
    </source>
</evidence>
<dbReference type="OrthoDB" id="5951485at2"/>
<accession>A0A3G9G458</accession>
<dbReference type="EMBL" id="AP018827">
    <property type="protein sequence ID" value="BBF79744.1"/>
    <property type="molecule type" value="Genomic_DNA"/>
</dbReference>
<sequence>MAAAEDDRLEVLPILPSLSLSETRSFYSEFLGFDATVFEDHNYLILRRDAFGSPIELHFWLTNRRDLCEQSAVYIRGGSIDRLHEEFRQKELLHLSPILPRPWGMTEFYIHDPHGNLLKFGRVSDEAPLERDDFKRKHN</sequence>
<protein>
    <submittedName>
        <fullName evidence="2">Putative bleomycin resistance protein</fullName>
    </submittedName>
</protein>
<dbReference type="Proteomes" id="UP000278756">
    <property type="component" value="Chromosome 1"/>
</dbReference>